<evidence type="ECO:0000256" key="1">
    <source>
        <dbReference type="SAM" id="MobiDB-lite"/>
    </source>
</evidence>
<evidence type="ECO:0000313" key="3">
    <source>
        <dbReference type="EMBL" id="VYS54388.1"/>
    </source>
</evidence>
<sequence>MNSLTLKSEEATITKTPRDYLKAKSPKRSVNYLVAHAGEDESIERQENEDDDGRASVEDDDEEDELMSSD</sequence>
<dbReference type="KEGG" id="ath:AT2G34120"/>
<reference evidence="3 4" key="1">
    <citation type="submission" date="2019-11" db="EMBL/GenBank/DDBJ databases">
        <authorList>
            <person name="Jiao W.-B."/>
            <person name="Schneeberger K."/>
        </authorList>
    </citation>
    <scope>NUCLEOTIDE SEQUENCE [LARGE SCALE GENOMIC DNA]</scope>
    <source>
        <strain evidence="4">cv. An-1</strain>
    </source>
</reference>
<dbReference type="Proteomes" id="UP000426265">
    <property type="component" value="Unassembled WGS sequence"/>
</dbReference>
<feature type="compositionally biased region" description="Acidic residues" evidence="1">
    <location>
        <begin position="47"/>
        <end position="70"/>
    </location>
</feature>
<evidence type="ECO:0000313" key="4">
    <source>
        <dbReference type="Proteomes" id="UP000426265"/>
    </source>
</evidence>
<feature type="region of interest" description="Disordered" evidence="1">
    <location>
        <begin position="34"/>
        <end position="70"/>
    </location>
</feature>
<accession>A0A654F037</accession>
<organism evidence="3 4">
    <name type="scientific">Arabidopsis thaliana</name>
    <name type="common">Mouse-ear cress</name>
    <dbReference type="NCBI Taxonomy" id="3702"/>
    <lineage>
        <taxon>Eukaryota</taxon>
        <taxon>Viridiplantae</taxon>
        <taxon>Streptophyta</taxon>
        <taxon>Embryophyta</taxon>
        <taxon>Tracheophyta</taxon>
        <taxon>Spermatophyta</taxon>
        <taxon>Magnoliopsida</taxon>
        <taxon>eudicotyledons</taxon>
        <taxon>Gunneridae</taxon>
        <taxon>Pentapetalae</taxon>
        <taxon>rosids</taxon>
        <taxon>malvids</taxon>
        <taxon>Brassicales</taxon>
        <taxon>Brassicaceae</taxon>
        <taxon>Camelineae</taxon>
        <taxon>Arabidopsis</taxon>
    </lineage>
</organism>
<feature type="compositionally biased region" description="Basic and acidic residues" evidence="1">
    <location>
        <begin position="37"/>
        <end position="46"/>
    </location>
</feature>
<dbReference type="AlphaFoldDB" id="A0A654F037"/>
<proteinExistence type="predicted"/>
<gene>
    <name evidence="2" type="ordered locus">At2g34120</name>
    <name evidence="3" type="ORF">AN1_LOCUS9845</name>
</gene>
<dbReference type="EMBL" id="CACRSJ010000105">
    <property type="protein sequence ID" value="VYS54388.1"/>
    <property type="molecule type" value="Genomic_DNA"/>
</dbReference>
<name>A0A654F037_ARATH</name>
<dbReference type="Araport" id="AT2G34120"/>
<evidence type="ECO:0000313" key="2">
    <source>
        <dbReference type="Araport" id="AT2G34120"/>
    </source>
</evidence>
<dbReference type="GeneID" id="817973"/>
<protein>
    <submittedName>
        <fullName evidence="3">Uncharacterized protein</fullName>
    </submittedName>
</protein>